<gene>
    <name evidence="1" type="ORF">M5X19_01430</name>
</gene>
<proteinExistence type="predicted"/>
<dbReference type="RefSeq" id="WP_268613427.1">
    <property type="nucleotide sequence ID" value="NZ_JAMDMX010000002.1"/>
</dbReference>
<evidence type="ECO:0000313" key="2">
    <source>
        <dbReference type="Proteomes" id="UP001527099"/>
    </source>
</evidence>
<evidence type="ECO:0000313" key="1">
    <source>
        <dbReference type="EMBL" id="MCY9691589.1"/>
    </source>
</evidence>
<name>A0ABT4G5X9_9BACL</name>
<protein>
    <submittedName>
        <fullName evidence="1">Uncharacterized protein</fullName>
    </submittedName>
</protein>
<reference evidence="1 2" key="1">
    <citation type="submission" date="2022-05" db="EMBL/GenBank/DDBJ databases">
        <title>Genome Sequencing of Bee-Associated Microbes.</title>
        <authorList>
            <person name="Dunlap C."/>
        </authorList>
    </citation>
    <scope>NUCLEOTIDE SEQUENCE [LARGE SCALE GENOMIC DNA]</scope>
    <source>
        <strain evidence="1 2">NRRL B-14421</strain>
    </source>
</reference>
<sequence length="62" mass="7308">MPTPMPNKLSVAMNRFTPGDKSRTKFTVYVHMDAPFLLLQYVLYLTWRRHPVQSISLEQARK</sequence>
<dbReference type="Proteomes" id="UP001527099">
    <property type="component" value="Unassembled WGS sequence"/>
</dbReference>
<dbReference type="EMBL" id="JAMDMX010000002">
    <property type="protein sequence ID" value="MCY9691589.1"/>
    <property type="molecule type" value="Genomic_DNA"/>
</dbReference>
<keyword evidence="2" id="KW-1185">Reference proteome</keyword>
<accession>A0ABT4G5X9</accession>
<organism evidence="1 2">
    <name type="scientific">Paenibacillus alginolyticus</name>
    <dbReference type="NCBI Taxonomy" id="59839"/>
    <lineage>
        <taxon>Bacteria</taxon>
        <taxon>Bacillati</taxon>
        <taxon>Bacillota</taxon>
        <taxon>Bacilli</taxon>
        <taxon>Bacillales</taxon>
        <taxon>Paenibacillaceae</taxon>
        <taxon>Paenibacillus</taxon>
    </lineage>
</organism>
<comment type="caution">
    <text evidence="1">The sequence shown here is derived from an EMBL/GenBank/DDBJ whole genome shotgun (WGS) entry which is preliminary data.</text>
</comment>